<protein>
    <submittedName>
        <fullName evidence="2">Uncharacterized protein</fullName>
    </submittedName>
</protein>
<accession>A0ABQ9IGU3</accession>
<name>A0ABQ9IGU3_9NEOP</name>
<dbReference type="EMBL" id="JARBHB010000001">
    <property type="protein sequence ID" value="KAJ8895390.1"/>
    <property type="molecule type" value="Genomic_DNA"/>
</dbReference>
<proteinExistence type="predicted"/>
<keyword evidence="3" id="KW-1185">Reference proteome</keyword>
<sequence>MQGRRKREIPEKTRRTATSSGTIPTCENQGVARLGIEPSSPWCDAFYPLSHRGPLSGQEGGATIEDSDISCVDEQFPLMFCRVYGTSRFAALLGGSSCCYRLPISLFTLGKHGRFRFGVVVLERRSSIAPSSWSSPPPLAVSFPYLNHDAGGCFWLVVIDGRNLPISAPFSWRWPDEKDAPSVSLAYMGRLARLPPRRSGFNPQPGHSGFSHVGIVPDDAVGRRVFSGISRFPALSFQRCSILTSIALIGSQDLDVKSRRNSFTSVYRVNVSTPRKPPPSPSKAVSATLPTCDIRRNIKTAAQWGLGSKRKLQSCEASETTTGPNHLLKMRADGGGAMCIWSSAGVQGLTETGDPRENPRTNDVARHDFHVCKSGVVPRGTEPGRTARTNPTFAWSDGVKTWKTGVRMTGPGNRTRVLLSANAVAHHCATSFCERDCNSLILHLWWSAHQGEPGSIPGRSPPGFSRGFFSRGSPVSPALSLRRRSILTIITLIESQDLDVKSSPNLFNFTSLPVKGERYVCSKNFRDFPSSLAVGAMAITSARREFRCSRRAVCRRGRGEAVSACDRRRCAASWGSLPDVLSSGARGLGGEMFRPDGGARRQYVGRRWRCREHSAAAARTCRQVTRRDGGSVVVVVEYQPRTRPQ</sequence>
<gene>
    <name evidence="2" type="ORF">PR048_000722</name>
</gene>
<dbReference type="Proteomes" id="UP001159363">
    <property type="component" value="Chromosome 1"/>
</dbReference>
<reference evidence="2 3" key="1">
    <citation type="submission" date="2023-02" db="EMBL/GenBank/DDBJ databases">
        <title>LHISI_Scaffold_Assembly.</title>
        <authorList>
            <person name="Stuart O.P."/>
            <person name="Cleave R."/>
            <person name="Magrath M.J.L."/>
            <person name="Mikheyev A.S."/>
        </authorList>
    </citation>
    <scope>NUCLEOTIDE SEQUENCE [LARGE SCALE GENOMIC DNA]</scope>
    <source>
        <strain evidence="2">Daus_M_001</strain>
        <tissue evidence="2">Leg muscle</tissue>
    </source>
</reference>
<evidence type="ECO:0000313" key="2">
    <source>
        <dbReference type="EMBL" id="KAJ8895390.1"/>
    </source>
</evidence>
<evidence type="ECO:0000256" key="1">
    <source>
        <dbReference type="SAM" id="MobiDB-lite"/>
    </source>
</evidence>
<evidence type="ECO:0000313" key="3">
    <source>
        <dbReference type="Proteomes" id="UP001159363"/>
    </source>
</evidence>
<feature type="region of interest" description="Disordered" evidence="1">
    <location>
        <begin position="1"/>
        <end position="22"/>
    </location>
</feature>
<organism evidence="2 3">
    <name type="scientific">Dryococelus australis</name>
    <dbReference type="NCBI Taxonomy" id="614101"/>
    <lineage>
        <taxon>Eukaryota</taxon>
        <taxon>Metazoa</taxon>
        <taxon>Ecdysozoa</taxon>
        <taxon>Arthropoda</taxon>
        <taxon>Hexapoda</taxon>
        <taxon>Insecta</taxon>
        <taxon>Pterygota</taxon>
        <taxon>Neoptera</taxon>
        <taxon>Polyneoptera</taxon>
        <taxon>Phasmatodea</taxon>
        <taxon>Verophasmatodea</taxon>
        <taxon>Anareolatae</taxon>
        <taxon>Phasmatidae</taxon>
        <taxon>Eurycanthinae</taxon>
        <taxon>Dryococelus</taxon>
    </lineage>
</organism>
<comment type="caution">
    <text evidence="2">The sequence shown here is derived from an EMBL/GenBank/DDBJ whole genome shotgun (WGS) entry which is preliminary data.</text>
</comment>